<proteinExistence type="predicted"/>
<name>A0A9W3LKR8_9BACI</name>
<protein>
    <submittedName>
        <fullName evidence="1">Uncharacterized protein</fullName>
    </submittedName>
</protein>
<keyword evidence="1" id="KW-0614">Plasmid</keyword>
<accession>A0A9W3LKR8</accession>
<keyword evidence="2" id="KW-1185">Reference proteome</keyword>
<evidence type="ECO:0000313" key="1">
    <source>
        <dbReference type="EMBL" id="AHX21983.1"/>
    </source>
</evidence>
<geneLocation type="plasmid" evidence="1 2">
    <name>pBb</name>
</geneLocation>
<dbReference type="Proteomes" id="UP000031778">
    <property type="component" value="Plasmid pBb"/>
</dbReference>
<gene>
    <name evidence="1" type="ORF">CY96_29705</name>
</gene>
<dbReference type="KEGG" id="bby:CY96_29705"/>
<sequence length="99" mass="11617">MNFTIRWTNRSHNNYRQTWIINNLDSFELDHDYTRPADINVTHDHSFIISVNVLENTFLTAAATLRFDAANQIWSLDSPTPEEFELVTENNTVRVICFL</sequence>
<reference evidence="2" key="1">
    <citation type="submission" date="2014-03" db="EMBL/GenBank/DDBJ databases">
        <title>The Complete Genome Sequence of Bacillus bombyseptieus.</title>
        <authorList>
            <person name="Cheng T."/>
            <person name="Lin P."/>
            <person name="Jin S."/>
            <person name="Wu Y."/>
            <person name="Fu B."/>
            <person name="Long R."/>
            <person name="Liu D."/>
            <person name="Guo Y."/>
            <person name="Peng L."/>
            <person name="Xia Q."/>
        </authorList>
    </citation>
    <scope>NUCLEOTIDE SEQUENCE [LARGE SCALE GENOMIC DNA]</scope>
    <source>
        <strain evidence="2">wang</strain>
        <plasmid evidence="2">pBb</plasmid>
    </source>
</reference>
<evidence type="ECO:0000313" key="2">
    <source>
        <dbReference type="Proteomes" id="UP000031778"/>
    </source>
</evidence>
<dbReference type="RefSeq" id="WP_044585348.1">
    <property type="nucleotide sequence ID" value="NZ_CP007513.1"/>
</dbReference>
<dbReference type="AlphaFoldDB" id="A0A9W3LKR8"/>
<organism evidence="1 2">
    <name type="scientific">Bacillus bombysepticus str. Wang</name>
    <dbReference type="NCBI Taxonomy" id="1330043"/>
    <lineage>
        <taxon>Bacteria</taxon>
        <taxon>Bacillati</taxon>
        <taxon>Bacillota</taxon>
        <taxon>Bacilli</taxon>
        <taxon>Bacillales</taxon>
        <taxon>Bacillaceae</taxon>
        <taxon>Bacillus</taxon>
        <taxon>Bacillus cereus group</taxon>
    </lineage>
</organism>
<dbReference type="EMBL" id="CP007513">
    <property type="protein sequence ID" value="AHX21983.1"/>
    <property type="molecule type" value="Genomic_DNA"/>
</dbReference>